<dbReference type="InterPro" id="IPR004095">
    <property type="entry name" value="TGS"/>
</dbReference>
<dbReference type="Gene3D" id="3.30.70.260">
    <property type="match status" value="1"/>
</dbReference>
<dbReference type="SUPFAM" id="SSF55021">
    <property type="entry name" value="ACT-like"/>
    <property type="match status" value="1"/>
</dbReference>
<gene>
    <name evidence="6" type="ORF">F0L17_19875</name>
</gene>
<dbReference type="CDD" id="cd04876">
    <property type="entry name" value="ACT_RelA-SpoT"/>
    <property type="match status" value="1"/>
</dbReference>
<evidence type="ECO:0000259" key="4">
    <source>
        <dbReference type="PROSITE" id="PS51671"/>
    </source>
</evidence>
<dbReference type="EMBL" id="WIXO01000001">
    <property type="protein sequence ID" value="MTE21330.1"/>
    <property type="molecule type" value="Genomic_DNA"/>
</dbReference>
<feature type="domain" description="ACT" evidence="4">
    <location>
        <begin position="640"/>
        <end position="714"/>
    </location>
</feature>
<feature type="region of interest" description="Disordered" evidence="3">
    <location>
        <begin position="510"/>
        <end position="535"/>
    </location>
</feature>
<accession>A0A6G2BGF4</accession>
<evidence type="ECO:0000259" key="5">
    <source>
        <dbReference type="PROSITE" id="PS51831"/>
    </source>
</evidence>
<dbReference type="InterPro" id="IPR012675">
    <property type="entry name" value="Beta-grasp_dom_sf"/>
</dbReference>
<evidence type="ECO:0000313" key="7">
    <source>
        <dbReference type="Proteomes" id="UP000473014"/>
    </source>
</evidence>
<dbReference type="PANTHER" id="PTHR21262">
    <property type="entry name" value="GUANOSINE-3',5'-BIS DIPHOSPHATE 3'-PYROPHOSPHOHYDROLASE"/>
    <property type="match status" value="1"/>
</dbReference>
<dbReference type="CDD" id="cd05399">
    <property type="entry name" value="NT_Rel-Spo_like"/>
    <property type="match status" value="1"/>
</dbReference>
<dbReference type="InterPro" id="IPR012676">
    <property type="entry name" value="TGS-like"/>
</dbReference>
<dbReference type="SUPFAM" id="SSF81271">
    <property type="entry name" value="TGS-like"/>
    <property type="match status" value="1"/>
</dbReference>
<dbReference type="Gene3D" id="1.10.3210.10">
    <property type="entry name" value="Hypothetical protein af1432"/>
    <property type="match status" value="1"/>
</dbReference>
<dbReference type="PROSITE" id="PS51671">
    <property type="entry name" value="ACT"/>
    <property type="match status" value="1"/>
</dbReference>
<dbReference type="Gene3D" id="3.30.460.10">
    <property type="entry name" value="Beta Polymerase, domain 2"/>
    <property type="match status" value="1"/>
</dbReference>
<comment type="caution">
    <text evidence="6">The sequence shown here is derived from an EMBL/GenBank/DDBJ whole genome shotgun (WGS) entry which is preliminary data.</text>
</comment>
<dbReference type="RefSeq" id="WP_155072117.1">
    <property type="nucleotide sequence ID" value="NZ_WIXO01000001.1"/>
</dbReference>
<dbReference type="InterPro" id="IPR045865">
    <property type="entry name" value="ACT-like_dom_sf"/>
</dbReference>
<comment type="pathway">
    <text evidence="2">Purine metabolism.</text>
</comment>
<feature type="compositionally biased region" description="Basic and acidic residues" evidence="3">
    <location>
        <begin position="359"/>
        <end position="377"/>
    </location>
</feature>
<dbReference type="PROSITE" id="PS51831">
    <property type="entry name" value="HD"/>
    <property type="match status" value="1"/>
</dbReference>
<dbReference type="Gene3D" id="3.10.20.30">
    <property type="match status" value="1"/>
</dbReference>
<dbReference type="Pfam" id="PF04607">
    <property type="entry name" value="RelA_SpoT"/>
    <property type="match status" value="1"/>
</dbReference>
<evidence type="ECO:0000256" key="1">
    <source>
        <dbReference type="ARBA" id="ARBA00007476"/>
    </source>
</evidence>
<dbReference type="InterPro" id="IPR006674">
    <property type="entry name" value="HD_domain"/>
</dbReference>
<dbReference type="GO" id="GO:0005886">
    <property type="term" value="C:plasma membrane"/>
    <property type="evidence" value="ECO:0007669"/>
    <property type="project" value="TreeGrafter"/>
</dbReference>
<proteinExistence type="inferred from homology"/>
<protein>
    <submittedName>
        <fullName evidence="6">HD domain-containing protein</fullName>
    </submittedName>
</protein>
<evidence type="ECO:0000313" key="6">
    <source>
        <dbReference type="EMBL" id="MTE21330.1"/>
    </source>
</evidence>
<dbReference type="InterPro" id="IPR002912">
    <property type="entry name" value="ACT_dom"/>
</dbReference>
<name>A0A6G2BGF4_9ACTN</name>
<feature type="domain" description="HD" evidence="5">
    <location>
        <begin position="69"/>
        <end position="166"/>
    </location>
</feature>
<comment type="similarity">
    <text evidence="1">Belongs to the RelA/SpoT family.</text>
</comment>
<sequence>MSAVRSLRKLGRAALLGASPRHALPDAIEHLAKAHRAHHPGADLDILRRAYVLAEYSHRGQTRKSGEPYITHPLAVTLILAELGAETTTLTASLLHDTVEDTDVTLEQVREEFGEEVSYLVDGVTKLEKVDYGAAAEPETFRKMLVATGNDVRVMSIKLADRLHNMRTLGVMRPEKQARIARVTRDVLIPLAERLGVQALKTELEDLVFAVLHPEEYARTREVIREHNAGPDPLAEIAEAVRGVLREAGIAAEVLIRPRHFLSVHRARSKRGELGPCDFGRLLILVAENADCYAVLGELHTCFTPVMSEFKDFIAVPKFNLYQSLHTAFADAEGRVAEVLVRTRRMHRVAEAGVIALGDPHHAPGEDGADGGERADPTRPGWLERLLEWQSQAPDPDTFWAELRDDLAQDREITVFCVDPDNAARTATLHLPAGATCVDAAYARYGAAGHALVGARVDGRLTTLGTVLRDGDALHLLMAPEGTSGPSPQWLEHAHTPTARIAIRTWLDTHQGDGSRTSGPFDAGDGAGADGTTDVPNAAPAPAVTAVALASAPDERHDPHGRPDLPREEPAAVAVPPGAPVRLARCCTPVPPDAVVGFAVRGGAVTAHREGCPAVARMVAAGRPTVPVRWHAGGAGCRVRLYAEALNRPHLLADLTEAIAAQGAAVVSAEVEPPREHRVRHTYTLRLEDAGELPRLMRAMRDVPGVYDVERTTRRTP</sequence>
<dbReference type="SMART" id="SM00954">
    <property type="entry name" value="RelA_SpoT"/>
    <property type="match status" value="1"/>
</dbReference>
<evidence type="ECO:0000256" key="2">
    <source>
        <dbReference type="ARBA" id="ARBA00025704"/>
    </source>
</evidence>
<dbReference type="OrthoDB" id="9805041at2"/>
<dbReference type="InterPro" id="IPR003607">
    <property type="entry name" value="HD/PDEase_dom"/>
</dbReference>
<dbReference type="AlphaFoldDB" id="A0A6G2BGF4"/>
<reference evidence="6 7" key="1">
    <citation type="submission" date="2019-11" db="EMBL/GenBank/DDBJ databases">
        <authorList>
            <person name="Yuan L."/>
        </authorList>
    </citation>
    <scope>NUCLEOTIDE SEQUENCE [LARGE SCALE GENOMIC DNA]</scope>
    <source>
        <strain evidence="6 7">TRM43335</strain>
    </source>
</reference>
<dbReference type="GO" id="GO:0015969">
    <property type="term" value="P:guanosine tetraphosphate metabolic process"/>
    <property type="evidence" value="ECO:0007669"/>
    <property type="project" value="InterPro"/>
</dbReference>
<dbReference type="InterPro" id="IPR007685">
    <property type="entry name" value="RelA_SpoT"/>
</dbReference>
<dbReference type="CDD" id="cd00077">
    <property type="entry name" value="HDc"/>
    <property type="match status" value="1"/>
</dbReference>
<dbReference type="Proteomes" id="UP000473014">
    <property type="component" value="Unassembled WGS sequence"/>
</dbReference>
<organism evidence="6 7">
    <name type="scientific">Streptomyces taklimakanensis</name>
    <dbReference type="NCBI Taxonomy" id="2569853"/>
    <lineage>
        <taxon>Bacteria</taxon>
        <taxon>Bacillati</taxon>
        <taxon>Actinomycetota</taxon>
        <taxon>Actinomycetes</taxon>
        <taxon>Kitasatosporales</taxon>
        <taxon>Streptomycetaceae</taxon>
        <taxon>Streptomyces</taxon>
    </lineage>
</organism>
<feature type="region of interest" description="Disordered" evidence="3">
    <location>
        <begin position="357"/>
        <end position="377"/>
    </location>
</feature>
<dbReference type="FunFam" id="1.10.3210.10:FF:000001">
    <property type="entry name" value="GTP pyrophosphokinase RelA"/>
    <property type="match status" value="1"/>
</dbReference>
<feature type="region of interest" description="Disordered" evidence="3">
    <location>
        <begin position="551"/>
        <end position="572"/>
    </location>
</feature>
<dbReference type="Pfam" id="PF02824">
    <property type="entry name" value="TGS"/>
    <property type="match status" value="1"/>
</dbReference>
<dbReference type="SMART" id="SM00471">
    <property type="entry name" value="HDc"/>
    <property type="match status" value="1"/>
</dbReference>
<dbReference type="SUPFAM" id="SSF81301">
    <property type="entry name" value="Nucleotidyltransferase"/>
    <property type="match status" value="1"/>
</dbReference>
<keyword evidence="7" id="KW-1185">Reference proteome</keyword>
<evidence type="ECO:0000256" key="3">
    <source>
        <dbReference type="SAM" id="MobiDB-lite"/>
    </source>
</evidence>
<dbReference type="SUPFAM" id="SSF109604">
    <property type="entry name" value="HD-domain/PDEase-like"/>
    <property type="match status" value="1"/>
</dbReference>
<dbReference type="PANTHER" id="PTHR21262:SF31">
    <property type="entry name" value="GTP PYROPHOSPHOKINASE"/>
    <property type="match status" value="1"/>
</dbReference>
<feature type="compositionally biased region" description="Basic and acidic residues" evidence="3">
    <location>
        <begin position="553"/>
        <end position="570"/>
    </location>
</feature>
<dbReference type="Pfam" id="PF13328">
    <property type="entry name" value="HD_4"/>
    <property type="match status" value="1"/>
</dbReference>
<dbReference type="InterPro" id="IPR043519">
    <property type="entry name" value="NT_sf"/>
</dbReference>
<dbReference type="Pfam" id="PF13291">
    <property type="entry name" value="ACT_4"/>
    <property type="match status" value="1"/>
</dbReference>